<dbReference type="InterPro" id="IPR001647">
    <property type="entry name" value="HTH_TetR"/>
</dbReference>
<keyword evidence="2 4" id="KW-0238">DNA-binding</keyword>
<dbReference type="PANTHER" id="PTHR30055">
    <property type="entry name" value="HTH-TYPE TRANSCRIPTIONAL REGULATOR RUTR"/>
    <property type="match status" value="1"/>
</dbReference>
<evidence type="ECO:0000256" key="1">
    <source>
        <dbReference type="ARBA" id="ARBA00023015"/>
    </source>
</evidence>
<evidence type="ECO:0000256" key="4">
    <source>
        <dbReference type="PROSITE-ProRule" id="PRU00335"/>
    </source>
</evidence>
<dbReference type="Gene3D" id="1.10.357.10">
    <property type="entry name" value="Tetracycline Repressor, domain 2"/>
    <property type="match status" value="1"/>
</dbReference>
<dbReference type="GO" id="GO:0003700">
    <property type="term" value="F:DNA-binding transcription factor activity"/>
    <property type="evidence" value="ECO:0007669"/>
    <property type="project" value="TreeGrafter"/>
</dbReference>
<organism evidence="6 7">
    <name type="scientific">Mycolicibacterium alvei</name>
    <dbReference type="NCBI Taxonomy" id="67081"/>
    <lineage>
        <taxon>Bacteria</taxon>
        <taxon>Bacillati</taxon>
        <taxon>Actinomycetota</taxon>
        <taxon>Actinomycetes</taxon>
        <taxon>Mycobacteriales</taxon>
        <taxon>Mycobacteriaceae</taxon>
        <taxon>Mycolicibacterium</taxon>
    </lineage>
</organism>
<dbReference type="InterPro" id="IPR009057">
    <property type="entry name" value="Homeodomain-like_sf"/>
</dbReference>
<evidence type="ECO:0000313" key="7">
    <source>
        <dbReference type="Proteomes" id="UP000466906"/>
    </source>
</evidence>
<feature type="DNA-binding region" description="H-T-H motif" evidence="4">
    <location>
        <begin position="41"/>
        <end position="60"/>
    </location>
</feature>
<evidence type="ECO:0000313" key="6">
    <source>
        <dbReference type="EMBL" id="BBX30100.1"/>
    </source>
</evidence>
<dbReference type="Pfam" id="PF00440">
    <property type="entry name" value="TetR_N"/>
    <property type="match status" value="1"/>
</dbReference>
<dbReference type="InterPro" id="IPR036271">
    <property type="entry name" value="Tet_transcr_reg_TetR-rel_C_sf"/>
</dbReference>
<reference evidence="6 7" key="1">
    <citation type="journal article" date="2019" name="Emerg. Microbes Infect.">
        <title>Comprehensive subspecies identification of 175 nontuberculous mycobacteria species based on 7547 genomic profiles.</title>
        <authorList>
            <person name="Matsumoto Y."/>
            <person name="Kinjo T."/>
            <person name="Motooka D."/>
            <person name="Nabeya D."/>
            <person name="Jung N."/>
            <person name="Uechi K."/>
            <person name="Horii T."/>
            <person name="Iida T."/>
            <person name="Fujita J."/>
            <person name="Nakamura S."/>
        </authorList>
    </citation>
    <scope>NUCLEOTIDE SEQUENCE [LARGE SCALE GENOMIC DNA]</scope>
    <source>
        <strain evidence="6 7">JCM 12272</strain>
    </source>
</reference>
<protein>
    <submittedName>
        <fullName evidence="6">Hypothetical regulatory protein, TetR family</fullName>
    </submittedName>
</protein>
<dbReference type="GO" id="GO:0000976">
    <property type="term" value="F:transcription cis-regulatory region binding"/>
    <property type="evidence" value="ECO:0007669"/>
    <property type="project" value="TreeGrafter"/>
</dbReference>
<dbReference type="Proteomes" id="UP000466906">
    <property type="component" value="Chromosome"/>
</dbReference>
<name>A0A6N4UYT0_9MYCO</name>
<dbReference type="PANTHER" id="PTHR30055:SF243">
    <property type="entry name" value="HTH-TYPE TRANSCRIPTIONAL REGULATOR RV1816"/>
    <property type="match status" value="1"/>
</dbReference>
<accession>A0A6N4UYT0</accession>
<dbReference type="SUPFAM" id="SSF48498">
    <property type="entry name" value="Tetracyclin repressor-like, C-terminal domain"/>
    <property type="match status" value="1"/>
</dbReference>
<evidence type="ECO:0000256" key="3">
    <source>
        <dbReference type="ARBA" id="ARBA00023163"/>
    </source>
</evidence>
<evidence type="ECO:0000259" key="5">
    <source>
        <dbReference type="PROSITE" id="PS50977"/>
    </source>
</evidence>
<dbReference type="SUPFAM" id="SSF46689">
    <property type="entry name" value="Homeodomain-like"/>
    <property type="match status" value="1"/>
</dbReference>
<gene>
    <name evidence="6" type="ORF">MALV_52250</name>
</gene>
<dbReference type="KEGG" id="malv:MALV_52250"/>
<dbReference type="Pfam" id="PF13305">
    <property type="entry name" value="TetR_C_33"/>
    <property type="match status" value="1"/>
</dbReference>
<dbReference type="RefSeq" id="WP_163668984.1">
    <property type="nucleotide sequence ID" value="NZ_AP022565.1"/>
</dbReference>
<keyword evidence="3" id="KW-0804">Transcription</keyword>
<dbReference type="EMBL" id="AP022565">
    <property type="protein sequence ID" value="BBX30100.1"/>
    <property type="molecule type" value="Genomic_DNA"/>
</dbReference>
<keyword evidence="7" id="KW-1185">Reference proteome</keyword>
<dbReference type="InterPro" id="IPR050109">
    <property type="entry name" value="HTH-type_TetR-like_transc_reg"/>
</dbReference>
<dbReference type="InterPro" id="IPR025996">
    <property type="entry name" value="MT1864/Rv1816-like_C"/>
</dbReference>
<dbReference type="AlphaFoldDB" id="A0A6N4UYT0"/>
<sequence>MAGAENARKPSRREARRQETIDEIKTLARRQLADHGAGGLSLRAIARDMRMTSAAIYRYFDNQSCLIGALCVDAYTSLGDAIAAARRGCSSEPPARKWWVTSWAIRRWASDNQAEFALIFGTPIAGYHAPAEVTGPAASRAAAMVLDTYAEALAAGVIDLDQRDVPDRPQTGPLGDFLNASQANSHSAETIAVVLNAWASILGFLVSESFGNLPLLWADTDALYAAHTRSVMRAMGYSAVDRAECVCPRA</sequence>
<evidence type="ECO:0000256" key="2">
    <source>
        <dbReference type="ARBA" id="ARBA00023125"/>
    </source>
</evidence>
<dbReference type="PROSITE" id="PS50977">
    <property type="entry name" value="HTH_TETR_2"/>
    <property type="match status" value="1"/>
</dbReference>
<feature type="domain" description="HTH tetR-type" evidence="5">
    <location>
        <begin position="18"/>
        <end position="78"/>
    </location>
</feature>
<keyword evidence="1" id="KW-0805">Transcription regulation</keyword>
<proteinExistence type="predicted"/>